<dbReference type="PANTHER" id="PTHR38593">
    <property type="entry name" value="BLR2558 PROTEIN"/>
    <property type="match status" value="1"/>
</dbReference>
<dbReference type="AlphaFoldDB" id="A0A127V8P0"/>
<proteinExistence type="predicted"/>
<evidence type="ECO:0000313" key="3">
    <source>
        <dbReference type="EMBL" id="AMP97684.1"/>
    </source>
</evidence>
<dbReference type="Gene3D" id="1.20.1260.10">
    <property type="match status" value="1"/>
</dbReference>
<keyword evidence="4" id="KW-1185">Reference proteome</keyword>
<dbReference type="KEGG" id="pcm:AY601_0737"/>
<feature type="chain" id="PRO_5007280208" evidence="1">
    <location>
        <begin position="25"/>
        <end position="217"/>
    </location>
</feature>
<evidence type="ECO:0000259" key="2">
    <source>
        <dbReference type="Pfam" id="PF13628"/>
    </source>
</evidence>
<dbReference type="RefSeq" id="WP_198163605.1">
    <property type="nucleotide sequence ID" value="NZ_CP014504.1"/>
</dbReference>
<dbReference type="InterPro" id="IPR025419">
    <property type="entry name" value="DUF4142"/>
</dbReference>
<feature type="domain" description="DUF4142" evidence="2">
    <location>
        <begin position="60"/>
        <end position="192"/>
    </location>
</feature>
<gene>
    <name evidence="3" type="ORF">AY601_0737</name>
</gene>
<sequence length="217" mass="23873" precursor="true">MNYKKTIILTACTAIMLQACNQSAKTEDQGTSTISADTVLSESAAGGHKNKAAKLKPEESLFIEKAAVGGLMEVEIGNLTLQKTKIDQVKDFAKRMIKDHTQANNELQTLASGMGIKLPDALPSAEQSHLAGMKQMMGNEYDQNYMDMMVNDHAKTIDLFNGASRFDNPELKSFALKMLPVLQEHNRTALKLDSLVKLKNRGPKGDDLPNVDKKHKN</sequence>
<evidence type="ECO:0000256" key="1">
    <source>
        <dbReference type="SAM" id="SignalP"/>
    </source>
</evidence>
<dbReference type="Pfam" id="PF13628">
    <property type="entry name" value="DUF4142"/>
    <property type="match status" value="1"/>
</dbReference>
<dbReference type="PANTHER" id="PTHR38593:SF1">
    <property type="entry name" value="BLR2558 PROTEIN"/>
    <property type="match status" value="1"/>
</dbReference>
<dbReference type="PATRIC" id="fig|188932.3.peg.757"/>
<organism evidence="3 4">
    <name type="scientific">Pedobacter cryoconitis</name>
    <dbReference type="NCBI Taxonomy" id="188932"/>
    <lineage>
        <taxon>Bacteria</taxon>
        <taxon>Pseudomonadati</taxon>
        <taxon>Bacteroidota</taxon>
        <taxon>Sphingobacteriia</taxon>
        <taxon>Sphingobacteriales</taxon>
        <taxon>Sphingobacteriaceae</taxon>
        <taxon>Pedobacter</taxon>
    </lineage>
</organism>
<accession>A0A127V8P0</accession>
<dbReference type="PROSITE" id="PS51257">
    <property type="entry name" value="PROKAR_LIPOPROTEIN"/>
    <property type="match status" value="1"/>
</dbReference>
<protein>
    <submittedName>
        <fullName evidence="3">Putative outer membrane protein</fullName>
    </submittedName>
</protein>
<dbReference type="Proteomes" id="UP000071561">
    <property type="component" value="Chromosome"/>
</dbReference>
<reference evidence="3 4" key="1">
    <citation type="submission" date="2016-03" db="EMBL/GenBank/DDBJ databases">
        <title>Complete genome sequence of Pedobacter cryoconitis PAMC 27485.</title>
        <authorList>
            <person name="Lee J."/>
            <person name="Kim O.-S."/>
        </authorList>
    </citation>
    <scope>NUCLEOTIDE SEQUENCE [LARGE SCALE GENOMIC DNA]</scope>
    <source>
        <strain evidence="3 4">PAMC 27485</strain>
    </source>
</reference>
<feature type="signal peptide" evidence="1">
    <location>
        <begin position="1"/>
        <end position="24"/>
    </location>
</feature>
<name>A0A127V8P0_9SPHI</name>
<evidence type="ECO:0000313" key="4">
    <source>
        <dbReference type="Proteomes" id="UP000071561"/>
    </source>
</evidence>
<keyword evidence="1" id="KW-0732">Signal</keyword>
<dbReference type="InterPro" id="IPR012347">
    <property type="entry name" value="Ferritin-like"/>
</dbReference>
<dbReference type="EMBL" id="CP014504">
    <property type="protein sequence ID" value="AMP97684.1"/>
    <property type="molecule type" value="Genomic_DNA"/>
</dbReference>